<dbReference type="AlphaFoldDB" id="A0A368W8N6"/>
<dbReference type="PANTHER" id="PTHR13707:SF60">
    <property type="entry name" value="ACETATE COA-TRANSFERASE SUBUNIT ALPHA"/>
    <property type="match status" value="1"/>
</dbReference>
<dbReference type="GO" id="GO:0008410">
    <property type="term" value="F:CoA-transferase activity"/>
    <property type="evidence" value="ECO:0007669"/>
    <property type="project" value="InterPro"/>
</dbReference>
<dbReference type="InterPro" id="IPR012792">
    <property type="entry name" value="3-oxoacid_CoA-transf_A"/>
</dbReference>
<evidence type="ECO:0000313" key="3">
    <source>
        <dbReference type="EMBL" id="RCW51929.1"/>
    </source>
</evidence>
<evidence type="ECO:0000256" key="2">
    <source>
        <dbReference type="SAM" id="MobiDB-lite"/>
    </source>
</evidence>
<dbReference type="Pfam" id="PF01144">
    <property type="entry name" value="CoA_trans"/>
    <property type="match status" value="1"/>
</dbReference>
<name>A0A368W8N6_9BACL</name>
<gene>
    <name evidence="3" type="ORF">DFP97_101274</name>
</gene>
<dbReference type="Gene3D" id="3.40.1080.10">
    <property type="entry name" value="Glutaconate Coenzyme A-transferase"/>
    <property type="match status" value="1"/>
</dbReference>
<feature type="region of interest" description="Disordered" evidence="2">
    <location>
        <begin position="1"/>
        <end position="35"/>
    </location>
</feature>
<evidence type="ECO:0000313" key="4">
    <source>
        <dbReference type="Proteomes" id="UP000252415"/>
    </source>
</evidence>
<protein>
    <submittedName>
        <fullName evidence="3">6-acetamido-3-oxohexanoate:acetyl-CoA CoA transferase alpha subunit</fullName>
    </submittedName>
</protein>
<dbReference type="SMART" id="SM00882">
    <property type="entry name" value="CoA_trans"/>
    <property type="match status" value="1"/>
</dbReference>
<organism evidence="3 4">
    <name type="scientific">Paenibacillus prosopidis</name>
    <dbReference type="NCBI Taxonomy" id="630520"/>
    <lineage>
        <taxon>Bacteria</taxon>
        <taxon>Bacillati</taxon>
        <taxon>Bacillota</taxon>
        <taxon>Bacilli</taxon>
        <taxon>Bacillales</taxon>
        <taxon>Paenibacillaceae</taxon>
        <taxon>Paenibacillus</taxon>
    </lineage>
</organism>
<keyword evidence="4" id="KW-1185">Reference proteome</keyword>
<reference evidence="3 4" key="1">
    <citation type="submission" date="2018-07" db="EMBL/GenBank/DDBJ databases">
        <title>Genomic Encyclopedia of Type Strains, Phase III (KMG-III): the genomes of soil and plant-associated and newly described type strains.</title>
        <authorList>
            <person name="Whitman W."/>
        </authorList>
    </citation>
    <scope>NUCLEOTIDE SEQUENCE [LARGE SCALE GENOMIC DNA]</scope>
    <source>
        <strain evidence="3 4">CECT 7506</strain>
    </source>
</reference>
<dbReference type="EMBL" id="QPJD01000001">
    <property type="protein sequence ID" value="RCW51929.1"/>
    <property type="molecule type" value="Genomic_DNA"/>
</dbReference>
<comment type="caution">
    <text evidence="3">The sequence shown here is derived from an EMBL/GenBank/DDBJ whole genome shotgun (WGS) entry which is preliminary data.</text>
</comment>
<dbReference type="NCBIfam" id="TIGR02429">
    <property type="entry name" value="pcaI_scoA_fam"/>
    <property type="match status" value="1"/>
</dbReference>
<dbReference type="Proteomes" id="UP000252415">
    <property type="component" value="Unassembled WGS sequence"/>
</dbReference>
<dbReference type="PANTHER" id="PTHR13707">
    <property type="entry name" value="KETOACID-COENZYME A TRANSFERASE"/>
    <property type="match status" value="1"/>
</dbReference>
<dbReference type="InterPro" id="IPR037171">
    <property type="entry name" value="NagB/RpiA_transferase-like"/>
</dbReference>
<sequence>MMDHGANGNENEAGGDTKPSAGASDGFDAASGIPSGADAGNRAGTALNKIRTLEEALAVITDGTTLMYGGFGGIGTPPALTEGIVAKGVKDLILIGNDTGFPQIGIGPLVTLGRVAKVITSHIGSNPFAGKRMTEGSMEVVFYPQGTLAEKIRAGGVGLGGILVDVGVGTLMGEGRETVSVLGKTYLVEPALTAEVAIVHAKRADPYGNLVYDKSGRNFNPLVAMAGRITIAEADEIVPLGGLDPETIVTPGVFVDMVIPGKGVSWQWVWEKKHAAE</sequence>
<dbReference type="InterPro" id="IPR004165">
    <property type="entry name" value="CoA_trans_fam_I"/>
</dbReference>
<proteinExistence type="predicted"/>
<feature type="compositionally biased region" description="Low complexity" evidence="2">
    <location>
        <begin position="1"/>
        <end position="32"/>
    </location>
</feature>
<keyword evidence="1 3" id="KW-0808">Transferase</keyword>
<evidence type="ECO:0000256" key="1">
    <source>
        <dbReference type="ARBA" id="ARBA00022679"/>
    </source>
</evidence>
<dbReference type="SUPFAM" id="SSF100950">
    <property type="entry name" value="NagB/RpiA/CoA transferase-like"/>
    <property type="match status" value="1"/>
</dbReference>
<accession>A0A368W8N6</accession>